<keyword evidence="2" id="KW-1185">Reference proteome</keyword>
<dbReference type="GO" id="GO:0005829">
    <property type="term" value="C:cytosol"/>
    <property type="evidence" value="ECO:0007669"/>
    <property type="project" value="TreeGrafter"/>
</dbReference>
<keyword evidence="1" id="KW-0378">Hydrolase</keyword>
<dbReference type="InterPro" id="IPR006379">
    <property type="entry name" value="HAD-SF_hydro_IIB"/>
</dbReference>
<name>A0AA42DN50_9FIRM</name>
<sequence>MIKLIVSDLDGTLALEDGSFSKETFEVIHALNKKNIKFAVATGRQGATVENDFKAVLDCIYVIADNGAMIKHQGHEIGVTYLDQQKARQVIETGKQIEGIQMIICCKDTAYNLSVDPHFEDEIAKYYYSLQNVDSSDDIKEDIIKIAFYHREGITKEIENVLKEKWGEHFAITVSGKNWVDIGSIQTSKGAGVRFLQQKYQIDPAECMAFGDYFNDVSMLNEVEESYVMEHAPVEMKQHAKHIAKTGKVLDIIRERCL</sequence>
<dbReference type="Proteomes" id="UP001169242">
    <property type="component" value="Unassembled WGS sequence"/>
</dbReference>
<dbReference type="RefSeq" id="WP_271012365.1">
    <property type="nucleotide sequence ID" value="NZ_JAQIFT010000045.1"/>
</dbReference>
<evidence type="ECO:0000313" key="1">
    <source>
        <dbReference type="EMBL" id="MDA3732085.1"/>
    </source>
</evidence>
<dbReference type="NCBIfam" id="TIGR01484">
    <property type="entry name" value="HAD-SF-IIB"/>
    <property type="match status" value="1"/>
</dbReference>
<dbReference type="Pfam" id="PF08282">
    <property type="entry name" value="Hydrolase_3"/>
    <property type="match status" value="1"/>
</dbReference>
<dbReference type="InterPro" id="IPR023214">
    <property type="entry name" value="HAD_sf"/>
</dbReference>
<dbReference type="AlphaFoldDB" id="A0AA42DN50"/>
<dbReference type="SFLD" id="SFLDS00003">
    <property type="entry name" value="Haloacid_Dehalogenase"/>
    <property type="match status" value="1"/>
</dbReference>
<dbReference type="InterPro" id="IPR036412">
    <property type="entry name" value="HAD-like_sf"/>
</dbReference>
<proteinExistence type="predicted"/>
<reference evidence="1" key="1">
    <citation type="journal article" date="2023" name="Int. J. Syst. Evol. Microbiol.">
        <title>&lt;i&gt;Holtiella tumoricola&lt;/i&gt; gen. nov. sp. nov., isolated from a human clinical sample.</title>
        <authorList>
            <person name="Allen-Vercoe E."/>
            <person name="Daigneault M.C."/>
            <person name="Vancuren S.J."/>
            <person name="Cochrane K."/>
            <person name="O'Neal L.L."/>
            <person name="Sankaranarayanan K."/>
            <person name="Lawson P.A."/>
        </authorList>
    </citation>
    <scope>NUCLEOTIDE SEQUENCE</scope>
    <source>
        <strain evidence="1">CC70A</strain>
    </source>
</reference>
<dbReference type="NCBIfam" id="TIGR00099">
    <property type="entry name" value="Cof-subfamily"/>
    <property type="match status" value="1"/>
</dbReference>
<evidence type="ECO:0000313" key="2">
    <source>
        <dbReference type="Proteomes" id="UP001169242"/>
    </source>
</evidence>
<dbReference type="Gene3D" id="3.30.1240.10">
    <property type="match status" value="1"/>
</dbReference>
<dbReference type="SUPFAM" id="SSF56784">
    <property type="entry name" value="HAD-like"/>
    <property type="match status" value="1"/>
</dbReference>
<protein>
    <submittedName>
        <fullName evidence="1">HAD family hydrolase</fullName>
    </submittedName>
</protein>
<gene>
    <name evidence="1" type="ORF">PBV87_11385</name>
</gene>
<dbReference type="Gene3D" id="3.40.50.1000">
    <property type="entry name" value="HAD superfamily/HAD-like"/>
    <property type="match status" value="1"/>
</dbReference>
<dbReference type="SFLD" id="SFLDG01140">
    <property type="entry name" value="C2.B:_Phosphomannomutase_and_P"/>
    <property type="match status" value="1"/>
</dbReference>
<comment type="caution">
    <text evidence="1">The sequence shown here is derived from an EMBL/GenBank/DDBJ whole genome shotgun (WGS) entry which is preliminary data.</text>
</comment>
<dbReference type="EMBL" id="JAQIFT010000045">
    <property type="protein sequence ID" value="MDA3732085.1"/>
    <property type="molecule type" value="Genomic_DNA"/>
</dbReference>
<dbReference type="InterPro" id="IPR000150">
    <property type="entry name" value="Cof"/>
</dbReference>
<dbReference type="GO" id="GO:0000287">
    <property type="term" value="F:magnesium ion binding"/>
    <property type="evidence" value="ECO:0007669"/>
    <property type="project" value="TreeGrafter"/>
</dbReference>
<dbReference type="PANTHER" id="PTHR10000:SF8">
    <property type="entry name" value="HAD SUPERFAMILY HYDROLASE-LIKE, TYPE 3"/>
    <property type="match status" value="1"/>
</dbReference>
<organism evidence="1 2">
    <name type="scientific">Holtiella tumoricola</name>
    <dbReference type="NCBI Taxonomy" id="3018743"/>
    <lineage>
        <taxon>Bacteria</taxon>
        <taxon>Bacillati</taxon>
        <taxon>Bacillota</taxon>
        <taxon>Clostridia</taxon>
        <taxon>Lachnospirales</taxon>
        <taxon>Cellulosilyticaceae</taxon>
        <taxon>Holtiella</taxon>
    </lineage>
</organism>
<dbReference type="PANTHER" id="PTHR10000">
    <property type="entry name" value="PHOSPHOSERINE PHOSPHATASE"/>
    <property type="match status" value="1"/>
</dbReference>
<accession>A0AA42DN50</accession>
<dbReference type="GO" id="GO:0016791">
    <property type="term" value="F:phosphatase activity"/>
    <property type="evidence" value="ECO:0007669"/>
    <property type="project" value="TreeGrafter"/>
</dbReference>